<name>A0ABV8EXR5_9ACTN</name>
<keyword evidence="2" id="KW-1185">Reference proteome</keyword>
<evidence type="ECO:0000313" key="2">
    <source>
        <dbReference type="Proteomes" id="UP001595698"/>
    </source>
</evidence>
<dbReference type="EMBL" id="JBHSBC010000008">
    <property type="protein sequence ID" value="MFC3980210.1"/>
    <property type="molecule type" value="Genomic_DNA"/>
</dbReference>
<proteinExistence type="predicted"/>
<comment type="caution">
    <text evidence="1">The sequence shown here is derived from an EMBL/GenBank/DDBJ whole genome shotgun (WGS) entry which is preliminary data.</text>
</comment>
<reference evidence="2" key="1">
    <citation type="journal article" date="2019" name="Int. J. Syst. Evol. Microbiol.">
        <title>The Global Catalogue of Microorganisms (GCM) 10K type strain sequencing project: providing services to taxonomists for standard genome sequencing and annotation.</title>
        <authorList>
            <consortium name="The Broad Institute Genomics Platform"/>
            <consortium name="The Broad Institute Genome Sequencing Center for Infectious Disease"/>
            <person name="Wu L."/>
            <person name="Ma J."/>
        </authorList>
    </citation>
    <scope>NUCLEOTIDE SEQUENCE [LARGE SCALE GENOMIC DNA]</scope>
    <source>
        <strain evidence="2">TBRC 7912</strain>
    </source>
</reference>
<gene>
    <name evidence="1" type="ORF">ACFOYY_08775</name>
</gene>
<evidence type="ECO:0000313" key="1">
    <source>
        <dbReference type="EMBL" id="MFC3980210.1"/>
    </source>
</evidence>
<dbReference type="Proteomes" id="UP001595698">
    <property type="component" value="Unassembled WGS sequence"/>
</dbReference>
<dbReference type="RefSeq" id="WP_386189203.1">
    <property type="nucleotide sequence ID" value="NZ_JBHSBC010000008.1"/>
</dbReference>
<sequence>MTFGDLTPGLLARIPAPPDTLTPDSVLPPAVQILTHPTPCRRRGCRAVEVMARLQDGGRPRLYHRLPGRPVVLITIAQTEEV</sequence>
<accession>A0ABV8EXR5</accession>
<protein>
    <submittedName>
        <fullName evidence="1">Uncharacterized protein</fullName>
    </submittedName>
</protein>
<organism evidence="1 2">
    <name type="scientific">Streptosporangium jomthongense</name>
    <dbReference type="NCBI Taxonomy" id="1193683"/>
    <lineage>
        <taxon>Bacteria</taxon>
        <taxon>Bacillati</taxon>
        <taxon>Actinomycetota</taxon>
        <taxon>Actinomycetes</taxon>
        <taxon>Streptosporangiales</taxon>
        <taxon>Streptosporangiaceae</taxon>
        <taxon>Streptosporangium</taxon>
    </lineage>
</organism>